<dbReference type="SUPFAM" id="SSF74650">
    <property type="entry name" value="Galactose mutarotase-like"/>
    <property type="match status" value="1"/>
</dbReference>
<gene>
    <name evidence="1" type="ORF">AYR63_16305</name>
</gene>
<organism evidence="1 2">
    <name type="scientific">Secundilactobacillus paracollinoides</name>
    <dbReference type="NCBI Taxonomy" id="240427"/>
    <lineage>
        <taxon>Bacteria</taxon>
        <taxon>Bacillati</taxon>
        <taxon>Bacillota</taxon>
        <taxon>Bacilli</taxon>
        <taxon>Lactobacillales</taxon>
        <taxon>Lactobacillaceae</taxon>
        <taxon>Secundilactobacillus</taxon>
    </lineage>
</organism>
<reference evidence="1 2" key="1">
    <citation type="submission" date="2016-03" db="EMBL/GenBank/DDBJ databases">
        <title>Pediococcus and Lactobacillus from brewery environment - whole genome sequencing and assembly.</title>
        <authorList>
            <person name="Behr J."/>
            <person name="Geissler A.J."/>
            <person name="Vogel R.F."/>
        </authorList>
    </citation>
    <scope>NUCLEOTIDE SEQUENCE [LARGE SCALE GENOMIC DNA]</scope>
    <source>
        <strain evidence="1 2">TMW 1.1995</strain>
        <plasmid evidence="2">pl11995-5</plasmid>
    </source>
</reference>
<sequence>MQIDKLTLKDVATTNRQYLETIFALGDGHMGVRDSVPFTGNQQATLPVMLINGYYATNPITYGESAYQEAPLHSNFTPPEDLSKMVNGNQNVINSRLNTDNLGKGEFFPFQ</sequence>
<proteinExistence type="predicted"/>
<dbReference type="GO" id="GO:0003824">
    <property type="term" value="F:catalytic activity"/>
    <property type="evidence" value="ECO:0007669"/>
    <property type="project" value="InterPro"/>
</dbReference>
<dbReference type="GO" id="GO:0005975">
    <property type="term" value="P:carbohydrate metabolic process"/>
    <property type="evidence" value="ECO:0007669"/>
    <property type="project" value="InterPro"/>
</dbReference>
<dbReference type="InterPro" id="IPR011013">
    <property type="entry name" value="Gal_mutarotase_sf_dom"/>
</dbReference>
<dbReference type="Gene3D" id="2.70.98.40">
    <property type="entry name" value="Glycoside hydrolase, family 65, N-terminal domain"/>
    <property type="match status" value="1"/>
</dbReference>
<dbReference type="AlphaFoldDB" id="A0A1B2J333"/>
<geneLocation type="plasmid" evidence="2">
    <name>pl11995-5</name>
</geneLocation>
<dbReference type="OrthoDB" id="9816036at2"/>
<name>A0A1B2J333_9LACO</name>
<keyword evidence="1" id="KW-0614">Plasmid</keyword>
<keyword evidence="2" id="KW-1185">Reference proteome</keyword>
<evidence type="ECO:0000313" key="1">
    <source>
        <dbReference type="EMBL" id="ANZ68697.1"/>
    </source>
</evidence>
<dbReference type="Proteomes" id="UP000093267">
    <property type="component" value="Plasmid pL11995-5"/>
</dbReference>
<evidence type="ECO:0000313" key="2">
    <source>
        <dbReference type="Proteomes" id="UP000093267"/>
    </source>
</evidence>
<dbReference type="InterPro" id="IPR037018">
    <property type="entry name" value="GH65_N"/>
</dbReference>
<accession>A0A1B2J333</accession>
<dbReference type="GO" id="GO:0030246">
    <property type="term" value="F:carbohydrate binding"/>
    <property type="evidence" value="ECO:0007669"/>
    <property type="project" value="InterPro"/>
</dbReference>
<dbReference type="EMBL" id="CP014929">
    <property type="protein sequence ID" value="ANZ68697.1"/>
    <property type="molecule type" value="Genomic_DNA"/>
</dbReference>
<protein>
    <submittedName>
        <fullName evidence="1">Uncharacterized protein</fullName>
    </submittedName>
</protein>